<evidence type="ECO:0008006" key="2">
    <source>
        <dbReference type="Google" id="ProtNLM"/>
    </source>
</evidence>
<dbReference type="Gene3D" id="3.40.50.410">
    <property type="entry name" value="von Willebrand factor, type A domain"/>
    <property type="match status" value="1"/>
</dbReference>
<name>A0A7S2R619_9STRA</name>
<evidence type="ECO:0000313" key="1">
    <source>
        <dbReference type="EMBL" id="CAD9660651.1"/>
    </source>
</evidence>
<sequence length="395" mass="44176">MAESAPPLYYSTPIPILAPPNSNEFSTNQQSLLSSNYTISNDNNKEVSEQAMKQLMDQGFTQGLAESLAESSVNFPLRLWVVDNSGSMQKTDGHLILESSKQGKVQISNCTRWNEIKEAVTYHINLSSLLEVPTSFRFLNHPGATVGSQQFDIVMEGAHTAAADVENAMSIMSRAKPGGCTPLTKHILDIHRTVLSLAPQLKATGKRVVIVLATDGLPTDDVGNANASAKQQFTQSLRKLEGLPVWVVIRLCTDEDDVVDFYNQLDDDLELNMDVLDDFCGEASEVYEHNSWLNYALPLHRMREMGFHDRLFDMLDERPLTKGELREFCVLLFGIKKSDGIPDPSIDWKGFLSDIERLLKDESQQWNPMKKKVSPWISVNKLKKKYGTSSSCSIM</sequence>
<organism evidence="1">
    <name type="scientific">Eucampia antarctica</name>
    <dbReference type="NCBI Taxonomy" id="49252"/>
    <lineage>
        <taxon>Eukaryota</taxon>
        <taxon>Sar</taxon>
        <taxon>Stramenopiles</taxon>
        <taxon>Ochrophyta</taxon>
        <taxon>Bacillariophyta</taxon>
        <taxon>Mediophyceae</taxon>
        <taxon>Biddulphiophycidae</taxon>
        <taxon>Hemiaulales</taxon>
        <taxon>Hemiaulaceae</taxon>
        <taxon>Eucampia</taxon>
    </lineage>
</organism>
<reference evidence="1" key="1">
    <citation type="submission" date="2021-01" db="EMBL/GenBank/DDBJ databases">
        <authorList>
            <person name="Corre E."/>
            <person name="Pelletier E."/>
            <person name="Niang G."/>
            <person name="Scheremetjew M."/>
            <person name="Finn R."/>
            <person name="Kale V."/>
            <person name="Holt S."/>
            <person name="Cochrane G."/>
            <person name="Meng A."/>
            <person name="Brown T."/>
            <person name="Cohen L."/>
        </authorList>
    </citation>
    <scope>NUCLEOTIDE SEQUENCE</scope>
    <source>
        <strain evidence="1">CCMP1452</strain>
    </source>
</reference>
<accession>A0A7S2R619</accession>
<dbReference type="SUPFAM" id="SSF53300">
    <property type="entry name" value="vWA-like"/>
    <property type="match status" value="1"/>
</dbReference>
<proteinExistence type="predicted"/>
<dbReference type="EMBL" id="HBHI01007574">
    <property type="protein sequence ID" value="CAD9660651.1"/>
    <property type="molecule type" value="Transcribed_RNA"/>
</dbReference>
<gene>
    <name evidence="1" type="ORF">EANT1437_LOCUS3863</name>
</gene>
<dbReference type="InterPro" id="IPR036465">
    <property type="entry name" value="vWFA_dom_sf"/>
</dbReference>
<dbReference type="AlphaFoldDB" id="A0A7S2R619"/>
<protein>
    <recommendedName>
        <fullName evidence="2">VWFA domain-containing protein</fullName>
    </recommendedName>
</protein>